<dbReference type="EMBL" id="CAJVQB010039956">
    <property type="protein sequence ID" value="CAG8827900.1"/>
    <property type="molecule type" value="Genomic_DNA"/>
</dbReference>
<feature type="non-terminal residue" evidence="1">
    <location>
        <position position="1"/>
    </location>
</feature>
<accession>A0ABN7WD22</accession>
<gene>
    <name evidence="1" type="ORF">GMARGA_LOCUS29549</name>
</gene>
<evidence type="ECO:0000313" key="1">
    <source>
        <dbReference type="EMBL" id="CAG8827900.1"/>
    </source>
</evidence>
<dbReference type="Proteomes" id="UP000789901">
    <property type="component" value="Unassembled WGS sequence"/>
</dbReference>
<organism evidence="1 2">
    <name type="scientific">Gigaspora margarita</name>
    <dbReference type="NCBI Taxonomy" id="4874"/>
    <lineage>
        <taxon>Eukaryota</taxon>
        <taxon>Fungi</taxon>
        <taxon>Fungi incertae sedis</taxon>
        <taxon>Mucoromycota</taxon>
        <taxon>Glomeromycotina</taxon>
        <taxon>Glomeromycetes</taxon>
        <taxon>Diversisporales</taxon>
        <taxon>Gigasporaceae</taxon>
        <taxon>Gigaspora</taxon>
    </lineage>
</organism>
<keyword evidence="2" id="KW-1185">Reference proteome</keyword>
<reference evidence="1 2" key="1">
    <citation type="submission" date="2021-06" db="EMBL/GenBank/DDBJ databases">
        <authorList>
            <person name="Kallberg Y."/>
            <person name="Tangrot J."/>
            <person name="Rosling A."/>
        </authorList>
    </citation>
    <scope>NUCLEOTIDE SEQUENCE [LARGE SCALE GENOMIC DNA]</scope>
    <source>
        <strain evidence="1 2">120-4 pot B 10/14</strain>
    </source>
</reference>
<comment type="caution">
    <text evidence="1">The sequence shown here is derived from an EMBL/GenBank/DDBJ whole genome shotgun (WGS) entry which is preliminary data.</text>
</comment>
<proteinExistence type="predicted"/>
<name>A0ABN7WD22_GIGMA</name>
<sequence length="49" mass="5608">QIKLHSSAPPPLPPKPVAYIYCSISAPTFFDVDEYWDSKCTMQQEHINN</sequence>
<evidence type="ECO:0000313" key="2">
    <source>
        <dbReference type="Proteomes" id="UP000789901"/>
    </source>
</evidence>
<protein>
    <submittedName>
        <fullName evidence="1">26274_t:CDS:1</fullName>
    </submittedName>
</protein>